<keyword evidence="1" id="KW-0472">Membrane</keyword>
<reference evidence="2 3" key="1">
    <citation type="submission" date="2020-06" db="EMBL/GenBank/DDBJ databases">
        <authorList>
            <person name="Li R."/>
            <person name="Bekaert M."/>
        </authorList>
    </citation>
    <scope>NUCLEOTIDE SEQUENCE [LARGE SCALE GENOMIC DNA]</scope>
    <source>
        <strain evidence="3">wild</strain>
    </source>
</reference>
<keyword evidence="3" id="KW-1185">Reference proteome</keyword>
<evidence type="ECO:0000256" key="1">
    <source>
        <dbReference type="SAM" id="Phobius"/>
    </source>
</evidence>
<proteinExistence type="predicted"/>
<dbReference type="Proteomes" id="UP000507470">
    <property type="component" value="Unassembled WGS sequence"/>
</dbReference>
<protein>
    <submittedName>
        <fullName evidence="2">Uncharacterized protein</fullName>
    </submittedName>
</protein>
<sequence length="212" mass="24586">MGDQVDNVYELPMDYLNTSNHEYSIPTNVWNDELTDLYKASRTRDKLFVVMTVMQLICTSVAVVFIVLHVKDSGIDTRLTSKYSKTNNIWKDSGIATRLTSKYSKTNNIWKDSGIATRLTSKYSKKNNIWKDSGIATRLTHPNTAKKNNIWKDSGIATRLTHPNTAKKKQYMERQWYCYQADIQIQERQNTNKKNNIWKDSGIATRLTSKYK</sequence>
<organism evidence="2 3">
    <name type="scientific">Mytilus coruscus</name>
    <name type="common">Sea mussel</name>
    <dbReference type="NCBI Taxonomy" id="42192"/>
    <lineage>
        <taxon>Eukaryota</taxon>
        <taxon>Metazoa</taxon>
        <taxon>Spiralia</taxon>
        <taxon>Lophotrochozoa</taxon>
        <taxon>Mollusca</taxon>
        <taxon>Bivalvia</taxon>
        <taxon>Autobranchia</taxon>
        <taxon>Pteriomorphia</taxon>
        <taxon>Mytilida</taxon>
        <taxon>Mytiloidea</taxon>
        <taxon>Mytilidae</taxon>
        <taxon>Mytilinae</taxon>
        <taxon>Mytilus</taxon>
    </lineage>
</organism>
<evidence type="ECO:0000313" key="3">
    <source>
        <dbReference type="Proteomes" id="UP000507470"/>
    </source>
</evidence>
<dbReference type="AlphaFoldDB" id="A0A6J8BWA4"/>
<dbReference type="EMBL" id="CACVKT020003954">
    <property type="protein sequence ID" value="CAC5386979.1"/>
    <property type="molecule type" value="Genomic_DNA"/>
</dbReference>
<feature type="transmembrane region" description="Helical" evidence="1">
    <location>
        <begin position="47"/>
        <end position="68"/>
    </location>
</feature>
<keyword evidence="1" id="KW-1133">Transmembrane helix</keyword>
<accession>A0A6J8BWA4</accession>
<keyword evidence="1" id="KW-0812">Transmembrane</keyword>
<dbReference type="OrthoDB" id="6209002at2759"/>
<name>A0A6J8BWA4_MYTCO</name>
<evidence type="ECO:0000313" key="2">
    <source>
        <dbReference type="EMBL" id="CAC5386979.1"/>
    </source>
</evidence>
<gene>
    <name evidence="2" type="ORF">MCOR_22362</name>
</gene>